<accession>A0ABU8KL79</accession>
<comment type="caution">
    <text evidence="1">The sequence shown here is derived from an EMBL/GenBank/DDBJ whole genome shotgun (WGS) entry which is preliminary data.</text>
</comment>
<protein>
    <submittedName>
        <fullName evidence="1">Uncharacterized protein</fullName>
    </submittedName>
</protein>
<evidence type="ECO:0000313" key="2">
    <source>
        <dbReference type="Proteomes" id="UP001366503"/>
    </source>
</evidence>
<dbReference type="RefSeq" id="WP_337096392.1">
    <property type="nucleotide sequence ID" value="NZ_JAPYKO010000029.1"/>
</dbReference>
<keyword evidence="2" id="KW-1185">Reference proteome</keyword>
<dbReference type="Proteomes" id="UP001366503">
    <property type="component" value="Unassembled WGS sequence"/>
</dbReference>
<gene>
    <name evidence="1" type="ORF">O7A05_28190</name>
</gene>
<proteinExistence type="predicted"/>
<evidence type="ECO:0000313" key="1">
    <source>
        <dbReference type="EMBL" id="MEI9406013.1"/>
    </source>
</evidence>
<organism evidence="1 2">
    <name type="scientific">Mesorhizobium argentiipisi</name>
    <dbReference type="NCBI Taxonomy" id="3015175"/>
    <lineage>
        <taxon>Bacteria</taxon>
        <taxon>Pseudomonadati</taxon>
        <taxon>Pseudomonadota</taxon>
        <taxon>Alphaproteobacteria</taxon>
        <taxon>Hyphomicrobiales</taxon>
        <taxon>Phyllobacteriaceae</taxon>
        <taxon>Mesorhizobium</taxon>
    </lineage>
</organism>
<name>A0ABU8KL79_9HYPH</name>
<dbReference type="EMBL" id="JAPYKO010000029">
    <property type="protein sequence ID" value="MEI9406013.1"/>
    <property type="molecule type" value="Genomic_DNA"/>
</dbReference>
<sequence length="128" mass="14866">MLGRLARFIAFLTRSIDTPTHGILRMTATDPDWPFDDPPNVAVITIHQIIRGEHIVDYVTHDDDDGAWQFLNRAVDFKMADAMLIGLSEMVKFDSSLRELWDLPYGWCAWREGKGQPWHRARKEPEEE</sequence>
<reference evidence="1 2" key="1">
    <citation type="submission" date="2022-12" db="EMBL/GenBank/DDBJ databases">
        <authorList>
            <person name="Muema E."/>
        </authorList>
    </citation>
    <scope>NUCLEOTIDE SEQUENCE [LARGE SCALE GENOMIC DNA]</scope>
    <source>
        <strain evidence="2">1330</strain>
    </source>
</reference>